<evidence type="ECO:0000313" key="2">
    <source>
        <dbReference type="Proteomes" id="UP001632037"/>
    </source>
</evidence>
<comment type="caution">
    <text evidence="1">The sequence shown here is derived from an EMBL/GenBank/DDBJ whole genome shotgun (WGS) entry which is preliminary data.</text>
</comment>
<sequence>MELTFAHEVDKLDAKVPGIEEVDQQIFVTECVEPLSCMNFQPDPLSEEVFGLGPRSGILREDPPLDQVVALQQEEICLLRERVLALEIALGLGDGGRAAAVSGRPGAQPRVASLSKCPKDLYELWHEFEFGLNEAKEAKHFTAAECFTSEVAIDKVYAAYGRQRSATSILV</sequence>
<dbReference type="EMBL" id="JBIMZQ010000003">
    <property type="protein sequence ID" value="KAL3673066.1"/>
    <property type="molecule type" value="Genomic_DNA"/>
</dbReference>
<dbReference type="Proteomes" id="UP001632037">
    <property type="component" value="Unassembled WGS sequence"/>
</dbReference>
<name>A0ABD3G3B3_9STRA</name>
<accession>A0ABD3G3B3</accession>
<reference evidence="1 2" key="1">
    <citation type="submission" date="2024-09" db="EMBL/GenBank/DDBJ databases">
        <title>Genome sequencing and assembly of Phytophthora oleae, isolate VK10A, causative agent of rot of olive drupes.</title>
        <authorList>
            <person name="Conti Taguali S."/>
            <person name="Riolo M."/>
            <person name="La Spada F."/>
            <person name="Cacciola S.O."/>
            <person name="Dionisio G."/>
        </authorList>
    </citation>
    <scope>NUCLEOTIDE SEQUENCE [LARGE SCALE GENOMIC DNA]</scope>
    <source>
        <strain evidence="1 2">VK10A</strain>
    </source>
</reference>
<proteinExistence type="predicted"/>
<organism evidence="1 2">
    <name type="scientific">Phytophthora oleae</name>
    <dbReference type="NCBI Taxonomy" id="2107226"/>
    <lineage>
        <taxon>Eukaryota</taxon>
        <taxon>Sar</taxon>
        <taxon>Stramenopiles</taxon>
        <taxon>Oomycota</taxon>
        <taxon>Peronosporomycetes</taxon>
        <taxon>Peronosporales</taxon>
        <taxon>Peronosporaceae</taxon>
        <taxon>Phytophthora</taxon>
    </lineage>
</organism>
<keyword evidence="2" id="KW-1185">Reference proteome</keyword>
<protein>
    <submittedName>
        <fullName evidence="1">Uncharacterized protein</fullName>
    </submittedName>
</protein>
<gene>
    <name evidence="1" type="ORF">V7S43_002361</name>
</gene>
<dbReference type="AlphaFoldDB" id="A0ABD3G3B3"/>
<evidence type="ECO:0000313" key="1">
    <source>
        <dbReference type="EMBL" id="KAL3673066.1"/>
    </source>
</evidence>